<reference evidence="3 4" key="1">
    <citation type="submission" date="2020-05" db="EMBL/GenBank/DDBJ databases">
        <title>Draft genome of Flavobacterium sp. IMCC34852.</title>
        <authorList>
            <person name="Song J."/>
            <person name="Cho J.-C."/>
        </authorList>
    </citation>
    <scope>NUCLEOTIDE SEQUENCE [LARGE SCALE GENOMIC DNA]</scope>
    <source>
        <strain evidence="3 4">IMCC34852</strain>
    </source>
</reference>
<sequence>MNTNDLIGTIGVGLILLAYFLNIFSWIKKEGVLFYVMNIVGASIACFASILISFWPFIILEGTWAIVSVIGLMKSIKKPQA</sequence>
<proteinExistence type="predicted"/>
<evidence type="ECO:0000313" key="4">
    <source>
        <dbReference type="Proteomes" id="UP000536509"/>
    </source>
</evidence>
<keyword evidence="1" id="KW-0472">Membrane</keyword>
<feature type="transmembrane region" description="Helical" evidence="1">
    <location>
        <begin position="32"/>
        <end position="52"/>
    </location>
</feature>
<evidence type="ECO:0000256" key="1">
    <source>
        <dbReference type="SAM" id="Phobius"/>
    </source>
</evidence>
<keyword evidence="1" id="KW-0812">Transmembrane</keyword>
<comment type="caution">
    <text evidence="3">The sequence shown here is derived from an EMBL/GenBank/DDBJ whole genome shotgun (WGS) entry which is preliminary data.</text>
</comment>
<feature type="domain" description="CBU-0592-like" evidence="2">
    <location>
        <begin position="5"/>
        <end position="77"/>
    </location>
</feature>
<name>A0A7Y3R6Q6_9FLAO</name>
<evidence type="ECO:0000259" key="2">
    <source>
        <dbReference type="Pfam" id="PF26604"/>
    </source>
</evidence>
<dbReference type="AlphaFoldDB" id="A0A7Y3R6Q6"/>
<feature type="transmembrane region" description="Helical" evidence="1">
    <location>
        <begin position="58"/>
        <end position="76"/>
    </location>
</feature>
<evidence type="ECO:0000313" key="3">
    <source>
        <dbReference type="EMBL" id="NNT70948.1"/>
    </source>
</evidence>
<dbReference type="NCBIfam" id="NF047864">
    <property type="entry name" value="CBU_0592_membra"/>
    <property type="match status" value="1"/>
</dbReference>
<dbReference type="Pfam" id="PF26604">
    <property type="entry name" value="CBU_0592"/>
    <property type="match status" value="1"/>
</dbReference>
<dbReference type="EMBL" id="JABEVX010000001">
    <property type="protein sequence ID" value="NNT70948.1"/>
    <property type="molecule type" value="Genomic_DNA"/>
</dbReference>
<keyword evidence="4" id="KW-1185">Reference proteome</keyword>
<keyword evidence="1" id="KW-1133">Transmembrane helix</keyword>
<dbReference type="InterPro" id="IPR058058">
    <property type="entry name" value="CBU_0592-like"/>
</dbReference>
<protein>
    <recommendedName>
        <fullName evidence="2">CBU-0592-like domain-containing protein</fullName>
    </recommendedName>
</protein>
<feature type="transmembrane region" description="Helical" evidence="1">
    <location>
        <begin position="6"/>
        <end position="25"/>
    </location>
</feature>
<dbReference type="Proteomes" id="UP000536509">
    <property type="component" value="Unassembled WGS sequence"/>
</dbReference>
<gene>
    <name evidence="3" type="ORF">HKT18_01850</name>
</gene>
<organism evidence="3 4">
    <name type="scientific">Flavobacterium rivulicola</name>
    <dbReference type="NCBI Taxonomy" id="2732161"/>
    <lineage>
        <taxon>Bacteria</taxon>
        <taxon>Pseudomonadati</taxon>
        <taxon>Bacteroidota</taxon>
        <taxon>Flavobacteriia</taxon>
        <taxon>Flavobacteriales</taxon>
        <taxon>Flavobacteriaceae</taxon>
        <taxon>Flavobacterium</taxon>
    </lineage>
</organism>
<accession>A0A7Y3R6Q6</accession>
<dbReference type="RefSeq" id="WP_171221147.1">
    <property type="nucleotide sequence ID" value="NZ_CP121446.1"/>
</dbReference>